<dbReference type="EC" id="3.2.1.52" evidence="3"/>
<dbReference type="InterPro" id="IPR015882">
    <property type="entry name" value="HEX_bac_N"/>
</dbReference>
<feature type="chain" id="PRO_5010707769" description="beta-N-acetylhexosaminidase" evidence="7">
    <location>
        <begin position="26"/>
        <end position="765"/>
    </location>
</feature>
<evidence type="ECO:0000259" key="10">
    <source>
        <dbReference type="Pfam" id="PF13290"/>
    </source>
</evidence>
<dbReference type="InterPro" id="IPR029018">
    <property type="entry name" value="Hex-like_dom2"/>
</dbReference>
<evidence type="ECO:0000313" key="11">
    <source>
        <dbReference type="EMBL" id="OQP46116.1"/>
    </source>
</evidence>
<feature type="domain" description="Beta-hexosaminidase bacterial type N-terminal" evidence="9">
    <location>
        <begin position="31"/>
        <end position="155"/>
    </location>
</feature>
<dbReference type="InterPro" id="IPR015883">
    <property type="entry name" value="Glyco_hydro_20_cat"/>
</dbReference>
<evidence type="ECO:0000256" key="5">
    <source>
        <dbReference type="ARBA" id="ARBA00023295"/>
    </source>
</evidence>
<name>A0A1V9EJ00_9BACT</name>
<accession>A0A1V9EJ00</accession>
<sequence length="765" mass="85390">MNCIRTYLLTILLMIAMPLSMLAQAGSQSLPALIPLPVTITPSTEVFIINATTKVVVADGALNKIASLLNGYVLAYGGKLLTKVTAVPGSNFISLAIDSTAIPHKEGYLLRIDKKAIRCIGHDASGVLYGLQTLRQLWQAGKGSLQVPGYTINDYPRFAYRGMALDVSRHLFPVSFVKKYIDLLALYKFNTFHWHLTDDQGWRIEIKKYPRLQSVAAWRKETLIGHKKEWPHRFDGKRYGGFYTQQQIKEVVQYAADRKITIIPEIEMPGHASAALAAYPALGCTGGPYATATYWGVFDDVYCAGNDSTFVFLQNVLDEVMALFPSPYLHIGGDECPKTRWKVCAKCQQREQALHLTDEHALQSYFIQRMEQYVNSKGRQIIGWDEILEGGLAPNATVMSWRGEAGGKTAVAQHHPVIMTPETNCYFDYYQSLYNEEPLAAGGFTPLQKVYGYEPLSESTDEASTKYLTGVEGQAWSEYYTSEALAAYMIFPRALALAELAWTPKPQRNYDSFLKRLRGEGALLTHEKINYDAHFDDISFTAVPLQNNVLQINLQTAAPGSEIRFTRDNTVPTIQSALYTSAIEITNTCTVKALLFNRQQQPTGRLFQQSFRVHKAVGAAVHLQNKPIDRFNPGNTTLVNGLFGGNRYNDNQWLGFSGNDLQAVIDLGRAQTVQRLALEVLNYHWQRMWAPVTLQLLASIDGTHYKELYRQDSFPVNGINKLEVPVTPVRAQYIKVIGTNKGEIPAGEYGAGGNALLLIDEIVVE</sequence>
<dbReference type="GO" id="GO:0005975">
    <property type="term" value="P:carbohydrate metabolic process"/>
    <property type="evidence" value="ECO:0007669"/>
    <property type="project" value="InterPro"/>
</dbReference>
<dbReference type="Pfam" id="PF13290">
    <property type="entry name" value="CHB_HEX_C_1"/>
    <property type="match status" value="1"/>
</dbReference>
<dbReference type="RefSeq" id="WP_081202008.1">
    <property type="nucleotide sequence ID" value="NZ_FOCZ01000009.1"/>
</dbReference>
<dbReference type="Proteomes" id="UP000192610">
    <property type="component" value="Unassembled WGS sequence"/>
</dbReference>
<keyword evidence="5" id="KW-0326">Glycosidase</keyword>
<dbReference type="SUPFAM" id="SSF51445">
    <property type="entry name" value="(Trans)glycosidases"/>
    <property type="match status" value="1"/>
</dbReference>
<dbReference type="Pfam" id="PF02838">
    <property type="entry name" value="Glyco_hydro_20b"/>
    <property type="match status" value="1"/>
</dbReference>
<reference evidence="12" key="1">
    <citation type="submission" date="2016-04" db="EMBL/GenBank/DDBJ databases">
        <authorList>
            <person name="Chen L."/>
            <person name="Zhuang W."/>
            <person name="Wang G."/>
        </authorList>
    </citation>
    <scope>NUCLEOTIDE SEQUENCE [LARGE SCALE GENOMIC DNA]</scope>
    <source>
        <strain evidence="12">17621</strain>
    </source>
</reference>
<comment type="catalytic activity">
    <reaction evidence="1">
        <text>Hydrolysis of terminal non-reducing N-acetyl-D-hexosamine residues in N-acetyl-beta-D-hexosaminides.</text>
        <dbReference type="EC" id="3.2.1.52"/>
    </reaction>
</comment>
<organism evidence="11 12">
    <name type="scientific">Niastella yeongjuensis</name>
    <dbReference type="NCBI Taxonomy" id="354355"/>
    <lineage>
        <taxon>Bacteria</taxon>
        <taxon>Pseudomonadati</taxon>
        <taxon>Bacteroidota</taxon>
        <taxon>Chitinophagia</taxon>
        <taxon>Chitinophagales</taxon>
        <taxon>Chitinophagaceae</taxon>
        <taxon>Niastella</taxon>
    </lineage>
</organism>
<evidence type="ECO:0000256" key="6">
    <source>
        <dbReference type="PIRSR" id="PIRSR625705-1"/>
    </source>
</evidence>
<dbReference type="Gene3D" id="2.60.120.260">
    <property type="entry name" value="Galactose-binding domain-like"/>
    <property type="match status" value="1"/>
</dbReference>
<dbReference type="EMBL" id="LVXG01000025">
    <property type="protein sequence ID" value="OQP46116.1"/>
    <property type="molecule type" value="Genomic_DNA"/>
</dbReference>
<dbReference type="OrthoDB" id="726159at2"/>
<dbReference type="PANTHER" id="PTHR22600">
    <property type="entry name" value="BETA-HEXOSAMINIDASE"/>
    <property type="match status" value="1"/>
</dbReference>
<dbReference type="Gene3D" id="3.20.20.80">
    <property type="entry name" value="Glycosidases"/>
    <property type="match status" value="1"/>
</dbReference>
<feature type="domain" description="GH29D-like beta-sandwich" evidence="10">
    <location>
        <begin position="551"/>
        <end position="601"/>
    </location>
</feature>
<keyword evidence="7" id="KW-0732">Signal</keyword>
<feature type="active site" description="Proton donor" evidence="6">
    <location>
        <position position="335"/>
    </location>
</feature>
<feature type="domain" description="Glycoside hydrolase family 20 catalytic" evidence="8">
    <location>
        <begin position="158"/>
        <end position="504"/>
    </location>
</feature>
<evidence type="ECO:0000313" key="12">
    <source>
        <dbReference type="Proteomes" id="UP000192610"/>
    </source>
</evidence>
<dbReference type="InterPro" id="IPR059177">
    <property type="entry name" value="GH29D-like_dom"/>
</dbReference>
<dbReference type="CDD" id="cd06563">
    <property type="entry name" value="GH20_chitobiase-like"/>
    <property type="match status" value="1"/>
</dbReference>
<proteinExistence type="inferred from homology"/>
<dbReference type="PANTHER" id="PTHR22600:SF57">
    <property type="entry name" value="BETA-N-ACETYLHEXOSAMINIDASE"/>
    <property type="match status" value="1"/>
</dbReference>
<dbReference type="AlphaFoldDB" id="A0A1V9EJ00"/>
<keyword evidence="12" id="KW-1185">Reference proteome</keyword>
<evidence type="ECO:0000259" key="8">
    <source>
        <dbReference type="Pfam" id="PF00728"/>
    </source>
</evidence>
<evidence type="ECO:0000256" key="7">
    <source>
        <dbReference type="SAM" id="SignalP"/>
    </source>
</evidence>
<evidence type="ECO:0000256" key="1">
    <source>
        <dbReference type="ARBA" id="ARBA00001231"/>
    </source>
</evidence>
<gene>
    <name evidence="11" type="ORF">A4H97_31575</name>
</gene>
<dbReference type="STRING" id="354355.SAMN05660816_04592"/>
<dbReference type="Gene3D" id="3.30.379.10">
    <property type="entry name" value="Chitobiase/beta-hexosaminidase domain 2-like"/>
    <property type="match status" value="1"/>
</dbReference>
<feature type="signal peptide" evidence="7">
    <location>
        <begin position="1"/>
        <end position="25"/>
    </location>
</feature>
<evidence type="ECO:0000256" key="4">
    <source>
        <dbReference type="ARBA" id="ARBA00022801"/>
    </source>
</evidence>
<dbReference type="GO" id="GO:0004563">
    <property type="term" value="F:beta-N-acetylhexosaminidase activity"/>
    <property type="evidence" value="ECO:0007669"/>
    <property type="project" value="UniProtKB-EC"/>
</dbReference>
<dbReference type="InterPro" id="IPR017853">
    <property type="entry name" value="GH"/>
</dbReference>
<evidence type="ECO:0000256" key="3">
    <source>
        <dbReference type="ARBA" id="ARBA00012663"/>
    </source>
</evidence>
<comment type="similarity">
    <text evidence="2">Belongs to the glycosyl hydrolase 20 family.</text>
</comment>
<comment type="caution">
    <text evidence="11">The sequence shown here is derived from an EMBL/GenBank/DDBJ whole genome shotgun (WGS) entry which is preliminary data.</text>
</comment>
<dbReference type="GO" id="GO:0030203">
    <property type="term" value="P:glycosaminoglycan metabolic process"/>
    <property type="evidence" value="ECO:0007669"/>
    <property type="project" value="TreeGrafter"/>
</dbReference>
<dbReference type="GO" id="GO:0016020">
    <property type="term" value="C:membrane"/>
    <property type="evidence" value="ECO:0007669"/>
    <property type="project" value="TreeGrafter"/>
</dbReference>
<keyword evidence="4" id="KW-0378">Hydrolase</keyword>
<dbReference type="Pfam" id="PF00728">
    <property type="entry name" value="Glyco_hydro_20"/>
    <property type="match status" value="1"/>
</dbReference>
<protein>
    <recommendedName>
        <fullName evidence="3">beta-N-acetylhexosaminidase</fullName>
        <ecNumber evidence="3">3.2.1.52</ecNumber>
    </recommendedName>
</protein>
<evidence type="ECO:0000259" key="9">
    <source>
        <dbReference type="Pfam" id="PF02838"/>
    </source>
</evidence>
<dbReference type="PRINTS" id="PR00738">
    <property type="entry name" value="GLHYDRLASE20"/>
</dbReference>
<dbReference type="SUPFAM" id="SSF55545">
    <property type="entry name" value="beta-N-acetylhexosaminidase-like domain"/>
    <property type="match status" value="1"/>
</dbReference>
<dbReference type="InterPro" id="IPR025705">
    <property type="entry name" value="Beta_hexosaminidase_sua/sub"/>
</dbReference>
<evidence type="ECO:0000256" key="2">
    <source>
        <dbReference type="ARBA" id="ARBA00006285"/>
    </source>
</evidence>